<feature type="compositionally biased region" description="Polar residues" evidence="1">
    <location>
        <begin position="1"/>
        <end position="10"/>
    </location>
</feature>
<evidence type="ECO:0000313" key="3">
    <source>
        <dbReference type="Proteomes" id="UP001497644"/>
    </source>
</evidence>
<keyword evidence="3" id="KW-1185">Reference proteome</keyword>
<name>A0AAV2PBP5_9HYME</name>
<dbReference type="EMBL" id="OZ034832">
    <property type="protein sequence ID" value="CAL1689035.1"/>
    <property type="molecule type" value="Genomic_DNA"/>
</dbReference>
<accession>A0AAV2PBP5</accession>
<evidence type="ECO:0000256" key="1">
    <source>
        <dbReference type="SAM" id="MobiDB-lite"/>
    </source>
</evidence>
<reference evidence="2" key="1">
    <citation type="submission" date="2024-04" db="EMBL/GenBank/DDBJ databases">
        <authorList>
            <consortium name="Molecular Ecology Group"/>
        </authorList>
    </citation>
    <scope>NUCLEOTIDE SEQUENCE</scope>
</reference>
<feature type="region of interest" description="Disordered" evidence="1">
    <location>
        <begin position="1"/>
        <end position="24"/>
    </location>
</feature>
<dbReference type="AlphaFoldDB" id="A0AAV2PBP5"/>
<evidence type="ECO:0000313" key="2">
    <source>
        <dbReference type="EMBL" id="CAL1689035.1"/>
    </source>
</evidence>
<gene>
    <name evidence="2" type="ORF">LPLAT_LOCUS14036</name>
</gene>
<sequence length="68" mass="7309">MVRPSHQFSNVGERKGRAKGGFTVRSAPWQESGRVLSVLGPELASVDEGWLGGYRAAGGSRVRNRGLL</sequence>
<proteinExistence type="predicted"/>
<protein>
    <submittedName>
        <fullName evidence="2">Uncharacterized protein</fullName>
    </submittedName>
</protein>
<organism evidence="2 3">
    <name type="scientific">Lasius platythorax</name>
    <dbReference type="NCBI Taxonomy" id="488582"/>
    <lineage>
        <taxon>Eukaryota</taxon>
        <taxon>Metazoa</taxon>
        <taxon>Ecdysozoa</taxon>
        <taxon>Arthropoda</taxon>
        <taxon>Hexapoda</taxon>
        <taxon>Insecta</taxon>
        <taxon>Pterygota</taxon>
        <taxon>Neoptera</taxon>
        <taxon>Endopterygota</taxon>
        <taxon>Hymenoptera</taxon>
        <taxon>Apocrita</taxon>
        <taxon>Aculeata</taxon>
        <taxon>Formicoidea</taxon>
        <taxon>Formicidae</taxon>
        <taxon>Formicinae</taxon>
        <taxon>Lasius</taxon>
        <taxon>Lasius</taxon>
    </lineage>
</organism>
<dbReference type="Proteomes" id="UP001497644">
    <property type="component" value="Chromosome 9"/>
</dbReference>